<reference evidence="2 3" key="1">
    <citation type="submission" date="2018-01" db="EMBL/GenBank/DDBJ databases">
        <title>Lactibacter flavus gen. nov., sp. nov., a novel bacterium of the family Propionibacteriaceae isolated from raw milk and dairy products.</title>
        <authorList>
            <person name="Wenning M."/>
            <person name="Breitenwieser F."/>
            <person name="Huptas C."/>
            <person name="von Neubeck M."/>
            <person name="Busse H.-J."/>
            <person name="Scherer S."/>
        </authorList>
    </citation>
    <scope>NUCLEOTIDE SEQUENCE [LARGE SCALE GENOMIC DNA]</scope>
    <source>
        <strain evidence="2 3">VG341</strain>
    </source>
</reference>
<feature type="domain" description="DUF1508" evidence="1">
    <location>
        <begin position="10"/>
        <end position="57"/>
    </location>
</feature>
<dbReference type="InterPro" id="IPR010879">
    <property type="entry name" value="DUF1508"/>
</dbReference>
<dbReference type="PANTHER" id="PTHR40606:SF1">
    <property type="entry name" value="UPF0339 PROTEIN YEGP"/>
    <property type="match status" value="1"/>
</dbReference>
<dbReference type="InterPro" id="IPR036913">
    <property type="entry name" value="YegP-like_sf"/>
</dbReference>
<organism evidence="2 3">
    <name type="scientific">Propioniciclava flava</name>
    <dbReference type="NCBI Taxonomy" id="2072026"/>
    <lineage>
        <taxon>Bacteria</taxon>
        <taxon>Bacillati</taxon>
        <taxon>Actinomycetota</taxon>
        <taxon>Actinomycetes</taxon>
        <taxon>Propionibacteriales</taxon>
        <taxon>Propionibacteriaceae</taxon>
        <taxon>Propioniciclava</taxon>
    </lineage>
</organism>
<dbReference type="RefSeq" id="WP_129457966.1">
    <property type="nucleotide sequence ID" value="NZ_PPCV01000002.1"/>
</dbReference>
<evidence type="ECO:0000313" key="3">
    <source>
        <dbReference type="Proteomes" id="UP000290624"/>
    </source>
</evidence>
<dbReference type="PANTHER" id="PTHR40606">
    <property type="match status" value="1"/>
</dbReference>
<name>A0A4V1Q7M1_9ACTN</name>
<dbReference type="InterPro" id="IPR051141">
    <property type="entry name" value="UPF0339_domain"/>
</dbReference>
<keyword evidence="3" id="KW-1185">Reference proteome</keyword>
<protein>
    <submittedName>
        <fullName evidence="2">DUF1508 domain-containing protein</fullName>
    </submittedName>
</protein>
<dbReference type="Pfam" id="PF07411">
    <property type="entry name" value="DUF1508"/>
    <property type="match status" value="1"/>
</dbReference>
<dbReference type="SUPFAM" id="SSF160113">
    <property type="entry name" value="YegP-like"/>
    <property type="match status" value="1"/>
</dbReference>
<accession>A0A4V1Q7M1</accession>
<sequence length="60" mass="6370">MAGTFEVYKDAAGKYRFRLKATNGQVIAASQGYESKDSCLGGIASVQKNAPEAKIVDVES</sequence>
<evidence type="ECO:0000313" key="2">
    <source>
        <dbReference type="EMBL" id="RXW33068.1"/>
    </source>
</evidence>
<dbReference type="AlphaFoldDB" id="A0A4V1Q7M1"/>
<proteinExistence type="predicted"/>
<dbReference type="Proteomes" id="UP000290624">
    <property type="component" value="Unassembled WGS sequence"/>
</dbReference>
<dbReference type="OrthoDB" id="9802792at2"/>
<evidence type="ECO:0000259" key="1">
    <source>
        <dbReference type="Pfam" id="PF07411"/>
    </source>
</evidence>
<comment type="caution">
    <text evidence="2">The sequence shown here is derived from an EMBL/GenBank/DDBJ whole genome shotgun (WGS) entry which is preliminary data.</text>
</comment>
<dbReference type="EMBL" id="PPCV01000002">
    <property type="protein sequence ID" value="RXW33068.1"/>
    <property type="molecule type" value="Genomic_DNA"/>
</dbReference>
<dbReference type="Gene3D" id="3.30.160.160">
    <property type="entry name" value="YegP-like"/>
    <property type="match status" value="1"/>
</dbReference>
<gene>
    <name evidence="2" type="ORF">C1706_04220</name>
</gene>